<dbReference type="PANTHER" id="PTHR31906">
    <property type="entry name" value="PLASTID-LIPID-ASSOCIATED PROTEIN 4, CHLOROPLASTIC-RELATED"/>
    <property type="match status" value="1"/>
</dbReference>
<organism evidence="4">
    <name type="scientific">Diacronema lutheri</name>
    <name type="common">Unicellular marine alga</name>
    <name type="synonym">Monochrysis lutheri</name>
    <dbReference type="NCBI Taxonomy" id="2081491"/>
    <lineage>
        <taxon>Eukaryota</taxon>
        <taxon>Haptista</taxon>
        <taxon>Haptophyta</taxon>
        <taxon>Pavlovophyceae</taxon>
        <taxon>Pavlovales</taxon>
        <taxon>Pavlovaceae</taxon>
        <taxon>Diacronema</taxon>
    </lineage>
</organism>
<name>A0A7R9UWX8_DIALT</name>
<evidence type="ECO:0000313" key="6">
    <source>
        <dbReference type="Proteomes" id="UP000751190"/>
    </source>
</evidence>
<comment type="subcellular location">
    <subcellularLocation>
        <location evidence="1">Plastid</location>
    </subcellularLocation>
</comment>
<dbReference type="InterPro" id="IPR039633">
    <property type="entry name" value="PAP"/>
</dbReference>
<evidence type="ECO:0000313" key="4">
    <source>
        <dbReference type="EMBL" id="CAD8278047.1"/>
    </source>
</evidence>
<dbReference type="GO" id="GO:0009536">
    <property type="term" value="C:plastid"/>
    <property type="evidence" value="ECO:0007669"/>
    <property type="project" value="UniProtKB-SubCell"/>
</dbReference>
<evidence type="ECO:0000256" key="1">
    <source>
        <dbReference type="ARBA" id="ARBA00004474"/>
    </source>
</evidence>
<keyword evidence="2" id="KW-0934">Plastid</keyword>
<dbReference type="InterPro" id="IPR006843">
    <property type="entry name" value="PAP/fibrillin_dom"/>
</dbReference>
<evidence type="ECO:0000259" key="3">
    <source>
        <dbReference type="Pfam" id="PF04755"/>
    </source>
</evidence>
<dbReference type="OMA" id="CVTITAW"/>
<gene>
    <name evidence="5" type="ORF">KFE25_014017</name>
    <name evidence="4" type="ORF">PLUT1463_LOCUS12364</name>
</gene>
<reference evidence="4" key="1">
    <citation type="submission" date="2021-01" db="EMBL/GenBank/DDBJ databases">
        <authorList>
            <person name="Corre E."/>
            <person name="Pelletier E."/>
            <person name="Niang G."/>
            <person name="Scheremetjew M."/>
            <person name="Finn R."/>
            <person name="Kale V."/>
            <person name="Holt S."/>
            <person name="Cochrane G."/>
            <person name="Meng A."/>
            <person name="Brown T."/>
            <person name="Cohen L."/>
        </authorList>
    </citation>
    <scope>NUCLEOTIDE SEQUENCE</scope>
    <source>
        <strain evidence="4">RCC1537</strain>
    </source>
</reference>
<dbReference type="AlphaFoldDB" id="A0A7R9UWX8"/>
<dbReference type="EMBL" id="HBEB01019138">
    <property type="protein sequence ID" value="CAD8278047.1"/>
    <property type="molecule type" value="Transcribed_RNA"/>
</dbReference>
<dbReference type="EMBL" id="JAGTXO010000023">
    <property type="protein sequence ID" value="KAG8461998.1"/>
    <property type="molecule type" value="Genomic_DNA"/>
</dbReference>
<accession>A0A7R9UWX8</accession>
<protein>
    <recommendedName>
        <fullName evidence="3">Plastid lipid-associated protein/fibrillin conserved domain-containing protein</fullName>
    </recommendedName>
</protein>
<dbReference type="Proteomes" id="UP000751190">
    <property type="component" value="Unassembled WGS sequence"/>
</dbReference>
<sequence length="274" mass="29211">MRLRATPAQVDVARGSAELREQLLRELEAQVAPGRYTSGAKGRSAVVALIEQLEQSKVAPRFPKDLDAVDGSWDLLFTTNAVSLDANLLDTLAALPAGLPSLSPLLDGSPLASRRVRQEIDVAANRVRNCVTITAWPEGDGAFIPPGLKDLLAGLEGSDLTLTLDHLAVVEGAMSAAAARYAPARLRIELQQVRRVLEPGPLRASSVGAGLLDLVPKETAIDIPWPLSTLSPGRFDTTYVDESVRISRGVPPGKELRVFRRSATPTTVVSEGGM</sequence>
<evidence type="ECO:0000256" key="2">
    <source>
        <dbReference type="ARBA" id="ARBA00022640"/>
    </source>
</evidence>
<feature type="domain" description="Plastid lipid-associated protein/fibrillin conserved" evidence="3">
    <location>
        <begin position="37"/>
        <end position="141"/>
    </location>
</feature>
<dbReference type="Pfam" id="PF04755">
    <property type="entry name" value="PAP_fibrillin"/>
    <property type="match status" value="1"/>
</dbReference>
<proteinExistence type="predicted"/>
<dbReference type="OrthoDB" id="203682at2759"/>
<reference evidence="5" key="2">
    <citation type="submission" date="2021-05" db="EMBL/GenBank/DDBJ databases">
        <title>The genome of the haptophyte Pavlova lutheri (Diacronema luteri, Pavlovales) - a model for lipid biosynthesis in eukaryotic algae.</title>
        <authorList>
            <person name="Hulatt C.J."/>
            <person name="Posewitz M.C."/>
        </authorList>
    </citation>
    <scope>NUCLEOTIDE SEQUENCE</scope>
    <source>
        <strain evidence="5">NIVA-4/92</strain>
    </source>
</reference>
<keyword evidence="6" id="KW-1185">Reference proteome</keyword>
<evidence type="ECO:0000313" key="5">
    <source>
        <dbReference type="EMBL" id="KAG8461998.1"/>
    </source>
</evidence>